<evidence type="ECO:0000256" key="5">
    <source>
        <dbReference type="SAM" id="Phobius"/>
    </source>
</evidence>
<keyword evidence="4 5" id="KW-0472">Membrane</keyword>
<feature type="transmembrane region" description="Helical" evidence="5">
    <location>
        <begin position="79"/>
        <end position="101"/>
    </location>
</feature>
<name>A0ABR3FTA8_9AGAR</name>
<sequence length="277" mass="29915">MEATKRTTATYLSEILKTTSDAFTSGTWMYPVYGIVYLGSHPSLYSSVAPIAGKCVLVSLGITAGMFVFTYIPQLAFCALFSGPLAFIPAAVMVLGEAYVLSSLVTKMFFLGPAQDKIFDAVLLQQGNEALVARGREVKTNPSGMKTLGKTITKPLDRFSRDGIIRYLLSIPLNSIPVVGTLLFLLLNGRKSGPGYHSRYFQLKGFSNESRSNFIESKRGAYTAFGAASLALQLVPFVGTAFSITSTVGAALWAHELEKGKGRLNTAHETDVDVKID</sequence>
<gene>
    <name evidence="6" type="ORF">V5O48_003569</name>
</gene>
<feature type="transmembrane region" description="Helical" evidence="5">
    <location>
        <begin position="51"/>
        <end position="73"/>
    </location>
</feature>
<feature type="transmembrane region" description="Helical" evidence="5">
    <location>
        <begin position="234"/>
        <end position="254"/>
    </location>
</feature>
<evidence type="ECO:0000256" key="1">
    <source>
        <dbReference type="ARBA" id="ARBA00004141"/>
    </source>
</evidence>
<organism evidence="6 7">
    <name type="scientific">Marasmius crinis-equi</name>
    <dbReference type="NCBI Taxonomy" id="585013"/>
    <lineage>
        <taxon>Eukaryota</taxon>
        <taxon>Fungi</taxon>
        <taxon>Dikarya</taxon>
        <taxon>Basidiomycota</taxon>
        <taxon>Agaricomycotina</taxon>
        <taxon>Agaricomycetes</taxon>
        <taxon>Agaricomycetidae</taxon>
        <taxon>Agaricales</taxon>
        <taxon>Marasmiineae</taxon>
        <taxon>Marasmiaceae</taxon>
        <taxon>Marasmius</taxon>
    </lineage>
</organism>
<evidence type="ECO:0000256" key="2">
    <source>
        <dbReference type="ARBA" id="ARBA00022692"/>
    </source>
</evidence>
<feature type="transmembrane region" description="Helical" evidence="5">
    <location>
        <begin position="22"/>
        <end position="39"/>
    </location>
</feature>
<evidence type="ECO:0000256" key="3">
    <source>
        <dbReference type="ARBA" id="ARBA00022989"/>
    </source>
</evidence>
<reference evidence="6 7" key="1">
    <citation type="submission" date="2024-02" db="EMBL/GenBank/DDBJ databases">
        <title>A draft genome for the cacao thread blight pathogen Marasmius crinis-equi.</title>
        <authorList>
            <person name="Cohen S.P."/>
            <person name="Baruah I.K."/>
            <person name="Amoako-Attah I."/>
            <person name="Bukari Y."/>
            <person name="Meinhardt L.W."/>
            <person name="Bailey B.A."/>
        </authorList>
    </citation>
    <scope>NUCLEOTIDE SEQUENCE [LARGE SCALE GENOMIC DNA]</scope>
    <source>
        <strain evidence="6 7">GH-76</strain>
    </source>
</reference>
<keyword evidence="7" id="KW-1185">Reference proteome</keyword>
<evidence type="ECO:0000256" key="4">
    <source>
        <dbReference type="ARBA" id="ARBA00023136"/>
    </source>
</evidence>
<evidence type="ECO:0000313" key="6">
    <source>
        <dbReference type="EMBL" id="KAL0578419.1"/>
    </source>
</evidence>
<dbReference type="EMBL" id="JBAHYK010000099">
    <property type="protein sequence ID" value="KAL0578419.1"/>
    <property type="molecule type" value="Genomic_DNA"/>
</dbReference>
<accession>A0ABR3FTA8</accession>
<evidence type="ECO:0000313" key="7">
    <source>
        <dbReference type="Proteomes" id="UP001465976"/>
    </source>
</evidence>
<dbReference type="PANTHER" id="PTHR34292:SF2">
    <property type="entry name" value="OUTER SPORE WALL PROTEIN LDS1"/>
    <property type="match status" value="1"/>
</dbReference>
<comment type="subcellular location">
    <subcellularLocation>
        <location evidence="1">Membrane</location>
        <topology evidence="1">Multi-pass membrane protein</topology>
    </subcellularLocation>
</comment>
<dbReference type="InterPro" id="IPR059112">
    <property type="entry name" value="CysZ/EI24"/>
</dbReference>
<proteinExistence type="predicted"/>
<keyword evidence="2 5" id="KW-0812">Transmembrane</keyword>
<dbReference type="Pfam" id="PF07264">
    <property type="entry name" value="EI24"/>
    <property type="match status" value="1"/>
</dbReference>
<evidence type="ECO:0008006" key="8">
    <source>
        <dbReference type="Google" id="ProtNLM"/>
    </source>
</evidence>
<feature type="transmembrane region" description="Helical" evidence="5">
    <location>
        <begin position="164"/>
        <end position="187"/>
    </location>
</feature>
<dbReference type="InterPro" id="IPR052786">
    <property type="entry name" value="Spore_wall_assembly"/>
</dbReference>
<dbReference type="PANTHER" id="PTHR34292">
    <property type="entry name" value="OUTER SPORE WALL PROTEIN LDS1"/>
    <property type="match status" value="1"/>
</dbReference>
<dbReference type="Proteomes" id="UP001465976">
    <property type="component" value="Unassembled WGS sequence"/>
</dbReference>
<keyword evidence="3 5" id="KW-1133">Transmembrane helix</keyword>
<comment type="caution">
    <text evidence="6">The sequence shown here is derived from an EMBL/GenBank/DDBJ whole genome shotgun (WGS) entry which is preliminary data.</text>
</comment>
<protein>
    <recommendedName>
        <fullName evidence="8">Outer spore wall protein RRT8</fullName>
    </recommendedName>
</protein>